<feature type="transmembrane region" description="Helical" evidence="1">
    <location>
        <begin position="36"/>
        <end position="55"/>
    </location>
</feature>
<reference evidence="2 3" key="1">
    <citation type="journal article" date="2015" name="Stand. Genomic Sci.">
        <title>Genomic Encyclopedia of Bacterial and Archaeal Type Strains, Phase III: the genomes of soil and plant-associated and newly described type strains.</title>
        <authorList>
            <person name="Whitman W.B."/>
            <person name="Woyke T."/>
            <person name="Klenk H.P."/>
            <person name="Zhou Y."/>
            <person name="Lilburn T.G."/>
            <person name="Beck B.J."/>
            <person name="De Vos P."/>
            <person name="Vandamme P."/>
            <person name="Eisen J.A."/>
            <person name="Garrity G."/>
            <person name="Hugenholtz P."/>
            <person name="Kyrpides N.C."/>
        </authorList>
    </citation>
    <scope>NUCLEOTIDE SEQUENCE [LARGE SCALE GENOMIC DNA]</scope>
    <source>
        <strain evidence="2 3">RF6</strain>
    </source>
</reference>
<dbReference type="RefSeq" id="WP_157993045.1">
    <property type="nucleotide sequence ID" value="NZ_QYAG01000002.1"/>
</dbReference>
<gene>
    <name evidence="2" type="ORF">EV139_2451</name>
</gene>
<comment type="caution">
    <text evidence="2">The sequence shown here is derived from an EMBL/GenBank/DDBJ whole genome shotgun (WGS) entry which is preliminary data.</text>
</comment>
<dbReference type="EMBL" id="SHKI01000006">
    <property type="protein sequence ID" value="RZT62749.1"/>
    <property type="molecule type" value="Genomic_DNA"/>
</dbReference>
<keyword evidence="1" id="KW-1133">Transmembrane helix</keyword>
<dbReference type="Proteomes" id="UP000291832">
    <property type="component" value="Unassembled WGS sequence"/>
</dbReference>
<sequence length="68" mass="7412">MSCSPVVAMRNLRATLVAVVVGIALHFALIPSFEQLAPFATAIAVGCTILFSWIVRDRSKFTRSESDE</sequence>
<dbReference type="AlphaFoldDB" id="A0A4V6MBZ1"/>
<accession>A0A4V6MBZ1</accession>
<protein>
    <submittedName>
        <fullName evidence="2">Uncharacterized protein</fullName>
    </submittedName>
</protein>
<keyword evidence="1" id="KW-0472">Membrane</keyword>
<name>A0A4V6MBZ1_9MICO</name>
<organism evidence="2 3">
    <name type="scientific">Leucobacter luti</name>
    <dbReference type="NCBI Taxonomy" id="340320"/>
    <lineage>
        <taxon>Bacteria</taxon>
        <taxon>Bacillati</taxon>
        <taxon>Actinomycetota</taxon>
        <taxon>Actinomycetes</taxon>
        <taxon>Micrococcales</taxon>
        <taxon>Microbacteriaceae</taxon>
        <taxon>Leucobacter</taxon>
    </lineage>
</organism>
<keyword evidence="3" id="KW-1185">Reference proteome</keyword>
<keyword evidence="1" id="KW-0812">Transmembrane</keyword>
<dbReference type="OrthoDB" id="2052735at2"/>
<proteinExistence type="predicted"/>
<evidence type="ECO:0000313" key="3">
    <source>
        <dbReference type="Proteomes" id="UP000291832"/>
    </source>
</evidence>
<evidence type="ECO:0000256" key="1">
    <source>
        <dbReference type="SAM" id="Phobius"/>
    </source>
</evidence>
<evidence type="ECO:0000313" key="2">
    <source>
        <dbReference type="EMBL" id="RZT62749.1"/>
    </source>
</evidence>
<feature type="transmembrane region" description="Helical" evidence="1">
    <location>
        <begin position="12"/>
        <end position="30"/>
    </location>
</feature>